<evidence type="ECO:0000313" key="6">
    <source>
        <dbReference type="Proteomes" id="UP000593562"/>
    </source>
</evidence>
<evidence type="ECO:0000313" key="5">
    <source>
        <dbReference type="EMBL" id="KAF5734759.1"/>
    </source>
</evidence>
<organism evidence="5 6">
    <name type="scientific">Tripterygium wilfordii</name>
    <name type="common">Thunder God vine</name>
    <dbReference type="NCBI Taxonomy" id="458696"/>
    <lineage>
        <taxon>Eukaryota</taxon>
        <taxon>Viridiplantae</taxon>
        <taxon>Streptophyta</taxon>
        <taxon>Embryophyta</taxon>
        <taxon>Tracheophyta</taxon>
        <taxon>Spermatophyta</taxon>
        <taxon>Magnoliopsida</taxon>
        <taxon>eudicotyledons</taxon>
        <taxon>Gunneridae</taxon>
        <taxon>Pentapetalae</taxon>
        <taxon>rosids</taxon>
        <taxon>fabids</taxon>
        <taxon>Celastrales</taxon>
        <taxon>Celastraceae</taxon>
        <taxon>Tripterygium</taxon>
    </lineage>
</organism>
<feature type="signal peptide" evidence="3">
    <location>
        <begin position="1"/>
        <end position="25"/>
    </location>
</feature>
<proteinExistence type="predicted"/>
<dbReference type="PANTHER" id="PTHR34200">
    <property type="entry name" value="DENTIN SIALOPHOSPHOPROTEIN-LIKE ISOFORM X1"/>
    <property type="match status" value="1"/>
</dbReference>
<feature type="chain" id="PRO_5029542004" description="DUF7356 domain-containing protein" evidence="3">
    <location>
        <begin position="26"/>
        <end position="340"/>
    </location>
</feature>
<feature type="compositionally biased region" description="Polar residues" evidence="1">
    <location>
        <begin position="126"/>
        <end position="135"/>
    </location>
</feature>
<feature type="region of interest" description="Disordered" evidence="1">
    <location>
        <begin position="299"/>
        <end position="325"/>
    </location>
</feature>
<keyword evidence="2" id="KW-0472">Membrane</keyword>
<comment type="caution">
    <text evidence="5">The sequence shown here is derived from an EMBL/GenBank/DDBJ whole genome shotgun (WGS) entry which is preliminary data.</text>
</comment>
<dbReference type="InParanoid" id="A0A7J7CL40"/>
<keyword evidence="2" id="KW-0812">Transmembrane</keyword>
<feature type="compositionally biased region" description="Basic and acidic residues" evidence="1">
    <location>
        <begin position="86"/>
        <end position="125"/>
    </location>
</feature>
<keyword evidence="3" id="KW-0732">Signal</keyword>
<feature type="domain" description="DUF7356" evidence="4">
    <location>
        <begin position="123"/>
        <end position="225"/>
    </location>
</feature>
<evidence type="ECO:0000256" key="2">
    <source>
        <dbReference type="SAM" id="Phobius"/>
    </source>
</evidence>
<dbReference type="Pfam" id="PF24053">
    <property type="entry name" value="DUF7356"/>
    <property type="match status" value="1"/>
</dbReference>
<feature type="transmembrane region" description="Helical" evidence="2">
    <location>
        <begin position="238"/>
        <end position="263"/>
    </location>
</feature>
<feature type="compositionally biased region" description="Polar residues" evidence="1">
    <location>
        <begin position="51"/>
        <end position="60"/>
    </location>
</feature>
<name>A0A7J7CL40_TRIWF</name>
<accession>A0A7J7CL40</accession>
<evidence type="ECO:0000259" key="4">
    <source>
        <dbReference type="Pfam" id="PF24053"/>
    </source>
</evidence>
<dbReference type="EMBL" id="JAAARO010000015">
    <property type="protein sequence ID" value="KAF5734759.1"/>
    <property type="molecule type" value="Genomic_DNA"/>
</dbReference>
<dbReference type="Proteomes" id="UP000593562">
    <property type="component" value="Unassembled WGS sequence"/>
</dbReference>
<sequence>MEIRSSLLVGLFLLLVPLAIDLCVADSKEIVRGNDGLDPNLDDKAASHLTQKSNEVNKVKQTGGDPVNTTKDATKEDISNTGSSVETKDVEKGKGDAIKKSKGGDGKPIKEGKDEADSGLVKKDSSQSQECDSANNCTDEEKKLVACLRVPGNDSPGLSLLIQNKGKGPLSVKIVASDFVKLEETEIQLQEKENKKMKVTIQDGGTDNSIVLLAGNSRCSLDIGDRNTPKRTNMNFSLMPTIAFLSLAIFLILASGWMCITFYRKRVSSNSSIYHRLDKELPISSVAAKADIVDDGWDNGWDDKWDDDEEAPKTPSVPLTPSFASPGLAARRLTKDGWRD</sequence>
<dbReference type="FunCoup" id="A0A7J7CL40">
    <property type="interactions" value="2546"/>
</dbReference>
<dbReference type="PANTHER" id="PTHR34200:SF8">
    <property type="entry name" value="TRANSMEMBRANE PROTEIN"/>
    <property type="match status" value="1"/>
</dbReference>
<evidence type="ECO:0000256" key="3">
    <source>
        <dbReference type="SAM" id="SignalP"/>
    </source>
</evidence>
<dbReference type="InterPro" id="IPR055780">
    <property type="entry name" value="DUF7356"/>
</dbReference>
<dbReference type="AlphaFoldDB" id="A0A7J7CL40"/>
<protein>
    <recommendedName>
        <fullName evidence="4">DUF7356 domain-containing protein</fullName>
    </recommendedName>
</protein>
<keyword evidence="2" id="KW-1133">Transmembrane helix</keyword>
<evidence type="ECO:0000256" key="1">
    <source>
        <dbReference type="SAM" id="MobiDB-lite"/>
    </source>
</evidence>
<gene>
    <name evidence="5" type="ORF">HS088_TW15G00251</name>
</gene>
<reference evidence="5 6" key="1">
    <citation type="journal article" date="2020" name="Nat. Commun.">
        <title>Genome of Tripterygium wilfordii and identification of cytochrome P450 involved in triptolide biosynthesis.</title>
        <authorList>
            <person name="Tu L."/>
            <person name="Su P."/>
            <person name="Zhang Z."/>
            <person name="Gao L."/>
            <person name="Wang J."/>
            <person name="Hu T."/>
            <person name="Zhou J."/>
            <person name="Zhang Y."/>
            <person name="Zhao Y."/>
            <person name="Liu Y."/>
            <person name="Song Y."/>
            <person name="Tong Y."/>
            <person name="Lu Y."/>
            <person name="Yang J."/>
            <person name="Xu C."/>
            <person name="Jia M."/>
            <person name="Peters R.J."/>
            <person name="Huang L."/>
            <person name="Gao W."/>
        </authorList>
    </citation>
    <scope>NUCLEOTIDE SEQUENCE [LARGE SCALE GENOMIC DNA]</scope>
    <source>
        <strain evidence="6">cv. XIE 37</strain>
        <tissue evidence="5">Leaf</tissue>
    </source>
</reference>
<feature type="region of interest" description="Disordered" evidence="1">
    <location>
        <begin position="51"/>
        <end position="135"/>
    </location>
</feature>
<keyword evidence="6" id="KW-1185">Reference proteome</keyword>
<dbReference type="OrthoDB" id="1936430at2759"/>